<dbReference type="Gene3D" id="1.50.10.10">
    <property type="match status" value="2"/>
</dbReference>
<name>H5SSM7_ACEAU</name>
<reference evidence="2" key="1">
    <citation type="journal article" date="2005" name="Environ. Microbiol.">
        <title>Genetic and functional properties of uncultivated thermophilic crenarchaeotes from a subsurface gold mine as revealed by analysis of genome fragments.</title>
        <authorList>
            <person name="Nunoura T."/>
            <person name="Hirayama H."/>
            <person name="Takami H."/>
            <person name="Oida H."/>
            <person name="Nishi S."/>
            <person name="Shimamura S."/>
            <person name="Suzuki Y."/>
            <person name="Inagaki F."/>
            <person name="Takai K."/>
            <person name="Nealson K.H."/>
            <person name="Horikoshi K."/>
        </authorList>
    </citation>
    <scope>NUCLEOTIDE SEQUENCE</scope>
</reference>
<dbReference type="Gene3D" id="3.40.30.10">
    <property type="entry name" value="Glutaredoxin"/>
    <property type="match status" value="1"/>
</dbReference>
<dbReference type="SUPFAM" id="SSF48208">
    <property type="entry name" value="Six-hairpin glycosidases"/>
    <property type="match status" value="1"/>
</dbReference>
<dbReference type="GO" id="GO:0005975">
    <property type="term" value="P:carbohydrate metabolic process"/>
    <property type="evidence" value="ECO:0007669"/>
    <property type="project" value="InterPro"/>
</dbReference>
<proteinExistence type="predicted"/>
<dbReference type="SUPFAM" id="SSF52833">
    <property type="entry name" value="Thioredoxin-like"/>
    <property type="match status" value="1"/>
</dbReference>
<organism evidence="2">
    <name type="scientific">Acetithermum autotrophicum</name>
    <dbReference type="NCBI Taxonomy" id="1446466"/>
    <lineage>
        <taxon>Bacteria</taxon>
        <taxon>Candidatus Bipolaricaulota</taxon>
        <taxon>Candidatus Acetithermum</taxon>
    </lineage>
</organism>
<dbReference type="InterPro" id="IPR012341">
    <property type="entry name" value="6hp_glycosidase-like_sf"/>
</dbReference>
<dbReference type="PANTHER" id="PTHR42899">
    <property type="entry name" value="SPERMATOGENESIS-ASSOCIATED PROTEIN 20"/>
    <property type="match status" value="1"/>
</dbReference>
<accession>H5SSM7</accession>
<dbReference type="InterPro" id="IPR036249">
    <property type="entry name" value="Thioredoxin-like_sf"/>
</dbReference>
<dbReference type="PANTHER" id="PTHR42899:SF1">
    <property type="entry name" value="SPERMATOGENESIS-ASSOCIATED PROTEIN 20"/>
    <property type="match status" value="1"/>
</dbReference>
<dbReference type="PIRSF" id="PIRSF006402">
    <property type="entry name" value="UCP006402_thioredoxin"/>
    <property type="match status" value="1"/>
</dbReference>
<reference evidence="2" key="2">
    <citation type="journal article" date="2012" name="PLoS ONE">
        <title>A Deeply Branching Thermophilic Bacterium with an Ancient Acetyl-CoA Pathway Dominates a Subsurface Ecosystem.</title>
        <authorList>
            <person name="Takami H."/>
            <person name="Noguchi H."/>
            <person name="Takaki Y."/>
            <person name="Uchiyama I."/>
            <person name="Toyoda A."/>
            <person name="Nishi S."/>
            <person name="Chee G.-J."/>
            <person name="Arai W."/>
            <person name="Nunoura T."/>
            <person name="Itoh T."/>
            <person name="Hattori M."/>
            <person name="Takai K."/>
        </authorList>
    </citation>
    <scope>NUCLEOTIDE SEQUENCE</scope>
</reference>
<gene>
    <name evidence="2" type="ORF">HGMM_OP3C318</name>
</gene>
<dbReference type="CDD" id="cd02955">
    <property type="entry name" value="SSP411"/>
    <property type="match status" value="1"/>
</dbReference>
<evidence type="ECO:0000259" key="1">
    <source>
        <dbReference type="Pfam" id="PF03190"/>
    </source>
</evidence>
<protein>
    <submittedName>
        <fullName evidence="2">Hypothetical conserved protein</fullName>
    </submittedName>
</protein>
<dbReference type="Pfam" id="PF03190">
    <property type="entry name" value="Thioredox_DsbH"/>
    <property type="match status" value="1"/>
</dbReference>
<dbReference type="AlphaFoldDB" id="H5SSM7"/>
<sequence length="683" mass="77004">MTQHPNRLVHETSPYLLQHAYNPVDWYPWGEEALHKARREDRPIVLSIGYSACHWCHVMERECFENPQIAQYLNEHFVSIKVDREERPDLDEIYMTAVQLLTGQGGWPLTVFLTPDLKPFFGGTYFPPEDRWGRPGFLTVLKAITALYQKEREKIVEQAEQLTQYLQALQQPRPSSELLTRDLIQRAYLSALQSFDREHGGFGGAPKFPHSLELSLLLRYWHRTRDADALHVVEFSLEQMARGGIYDQLGGGFHRYSVDAQWAVPHFEKMLYDNALLVWTYLEAYQITQKALYRRVVEETLDYVLREMTSSAGGFFASQDADSPDGEGAFYLWTPEEIEAVLGAADGAKACEYFGVAGGASVLRSPYTLEEFAAKMKMTISECEGWLARVKEKLFAAREQRPKPARDEKMLTAWNGLMISALVRAYQVLGHEKYLHAAHDAAHFCLNSLYRDGALKHSCKDGIAKIPGYLDDYAFLILALLDLYESDFDLRWVHAAKTLSATLIEKFWDEHGGGFFFTSSDHEKLPVRPKSFYDGATPSGNSAATMALLRLVELTGDAALRVKAEQTLRLCRDFMEQAPQALSYMLSALDFYLGPTTQIAIVGARGDARTQQFVESIRARFLPNKIVVVSEPGDGERAALIPLVQGKGLVNGAPAVYLCKNSSCQAPITEITELERGIRSEGL</sequence>
<dbReference type="EMBL" id="AP011802">
    <property type="protein sequence ID" value="BAL59163.1"/>
    <property type="molecule type" value="Genomic_DNA"/>
</dbReference>
<dbReference type="InterPro" id="IPR008928">
    <property type="entry name" value="6-hairpin_glycosidase_sf"/>
</dbReference>
<dbReference type="InterPro" id="IPR024705">
    <property type="entry name" value="Ssp411"/>
</dbReference>
<evidence type="ECO:0000313" key="2">
    <source>
        <dbReference type="EMBL" id="BAL59163.1"/>
    </source>
</evidence>
<dbReference type="InterPro" id="IPR004879">
    <property type="entry name" value="Ssp411-like_TRX"/>
</dbReference>
<feature type="domain" description="Spermatogenesis-associated protein 20-like TRX" evidence="1">
    <location>
        <begin position="5"/>
        <end position="167"/>
    </location>
</feature>